<dbReference type="GO" id="GO:0005737">
    <property type="term" value="C:cytoplasm"/>
    <property type="evidence" value="ECO:0007669"/>
    <property type="project" value="UniProtKB-SubCell"/>
</dbReference>
<evidence type="ECO:0000256" key="1">
    <source>
        <dbReference type="ARBA" id="ARBA00004123"/>
    </source>
</evidence>
<feature type="transmembrane region" description="Helical" evidence="9">
    <location>
        <begin position="319"/>
        <end position="339"/>
    </location>
</feature>
<keyword evidence="9" id="KW-0812">Transmembrane</keyword>
<keyword evidence="8" id="KW-0539">Nucleus</keyword>
<dbReference type="CDD" id="cd02440">
    <property type="entry name" value="AdoMet_MTases"/>
    <property type="match status" value="1"/>
</dbReference>
<keyword evidence="9" id="KW-1133">Transmembrane helix</keyword>
<evidence type="ECO:0000313" key="11">
    <source>
        <dbReference type="Proteomes" id="UP001164929"/>
    </source>
</evidence>
<evidence type="ECO:0000256" key="8">
    <source>
        <dbReference type="ARBA" id="ARBA00023242"/>
    </source>
</evidence>
<dbReference type="GO" id="GO:0018025">
    <property type="term" value="F:calmodulin-lysine N-methyltransferase activity"/>
    <property type="evidence" value="ECO:0007669"/>
    <property type="project" value="UniProtKB-EC"/>
</dbReference>
<reference evidence="10" key="1">
    <citation type="journal article" date="2023" name="Mol. Ecol. Resour.">
        <title>Chromosome-level genome assembly of a triploid poplar Populus alba 'Berolinensis'.</title>
        <authorList>
            <person name="Chen S."/>
            <person name="Yu Y."/>
            <person name="Wang X."/>
            <person name="Wang S."/>
            <person name="Zhang T."/>
            <person name="Zhou Y."/>
            <person name="He R."/>
            <person name="Meng N."/>
            <person name="Wang Y."/>
            <person name="Liu W."/>
            <person name="Liu Z."/>
            <person name="Liu J."/>
            <person name="Guo Q."/>
            <person name="Huang H."/>
            <person name="Sederoff R.R."/>
            <person name="Wang G."/>
            <person name="Qu G."/>
            <person name="Chen S."/>
        </authorList>
    </citation>
    <scope>NUCLEOTIDE SEQUENCE</scope>
    <source>
        <strain evidence="10">SC-2020</strain>
    </source>
</reference>
<dbReference type="EC" id="2.1.1.60" evidence="3"/>
<accession>A0AAD6QHE7</accession>
<protein>
    <recommendedName>
        <fullName evidence="4">Calmodulin-lysine N-methyltransferase</fullName>
        <ecNumber evidence="3">2.1.1.60</ecNumber>
    </recommendedName>
</protein>
<evidence type="ECO:0000256" key="3">
    <source>
        <dbReference type="ARBA" id="ARBA00011914"/>
    </source>
</evidence>
<dbReference type="InterPro" id="IPR019410">
    <property type="entry name" value="Methyltransf_16"/>
</dbReference>
<dbReference type="GO" id="GO:0005634">
    <property type="term" value="C:nucleus"/>
    <property type="evidence" value="ECO:0007669"/>
    <property type="project" value="UniProtKB-SubCell"/>
</dbReference>
<keyword evidence="11" id="KW-1185">Reference proteome</keyword>
<keyword evidence="9" id="KW-0472">Membrane</keyword>
<dbReference type="SUPFAM" id="SSF53335">
    <property type="entry name" value="S-adenosyl-L-methionine-dependent methyltransferases"/>
    <property type="match status" value="1"/>
</dbReference>
<dbReference type="Gene3D" id="3.40.50.150">
    <property type="entry name" value="Vaccinia Virus protein VP39"/>
    <property type="match status" value="1"/>
</dbReference>
<evidence type="ECO:0000256" key="6">
    <source>
        <dbReference type="ARBA" id="ARBA00022603"/>
    </source>
</evidence>
<evidence type="ECO:0000256" key="4">
    <source>
        <dbReference type="ARBA" id="ARBA00020594"/>
    </source>
</evidence>
<dbReference type="GO" id="GO:0032259">
    <property type="term" value="P:methylation"/>
    <property type="evidence" value="ECO:0007669"/>
    <property type="project" value="UniProtKB-KW"/>
</dbReference>
<comment type="subcellular location">
    <subcellularLocation>
        <location evidence="2">Cytoplasm</location>
    </subcellularLocation>
    <subcellularLocation>
        <location evidence="1">Nucleus</location>
    </subcellularLocation>
</comment>
<evidence type="ECO:0000313" key="10">
    <source>
        <dbReference type="EMBL" id="KAJ6990428.1"/>
    </source>
</evidence>
<dbReference type="AlphaFoldDB" id="A0AAD6QHE7"/>
<dbReference type="InterPro" id="IPR025800">
    <property type="entry name" value="CaM-Lys-N-MeTrfase"/>
</dbReference>
<evidence type="ECO:0000256" key="5">
    <source>
        <dbReference type="ARBA" id="ARBA00022490"/>
    </source>
</evidence>
<keyword evidence="7" id="KW-0808">Transferase</keyword>
<evidence type="ECO:0000256" key="7">
    <source>
        <dbReference type="ARBA" id="ARBA00022679"/>
    </source>
</evidence>
<name>A0AAD6QHE7_9ROSI</name>
<dbReference type="PANTHER" id="PTHR13539">
    <property type="entry name" value="CALMODULIN-LYSINE N-METHYLTRANSFERASE"/>
    <property type="match status" value="1"/>
</dbReference>
<comment type="caution">
    <text evidence="10">The sequence shown here is derived from an EMBL/GenBank/DDBJ whole genome shotgun (WGS) entry which is preliminary data.</text>
</comment>
<organism evidence="10 11">
    <name type="scientific">Populus alba x Populus x berolinensis</name>
    <dbReference type="NCBI Taxonomy" id="444605"/>
    <lineage>
        <taxon>Eukaryota</taxon>
        <taxon>Viridiplantae</taxon>
        <taxon>Streptophyta</taxon>
        <taxon>Embryophyta</taxon>
        <taxon>Tracheophyta</taxon>
        <taxon>Spermatophyta</taxon>
        <taxon>Magnoliopsida</taxon>
        <taxon>eudicotyledons</taxon>
        <taxon>Gunneridae</taxon>
        <taxon>Pentapetalae</taxon>
        <taxon>rosids</taxon>
        <taxon>fabids</taxon>
        <taxon>Malpighiales</taxon>
        <taxon>Salicaceae</taxon>
        <taxon>Saliceae</taxon>
        <taxon>Populus</taxon>
    </lineage>
</organism>
<dbReference type="InterPro" id="IPR029063">
    <property type="entry name" value="SAM-dependent_MTases_sf"/>
</dbReference>
<dbReference type="Proteomes" id="UP001164929">
    <property type="component" value="Chromosome 7"/>
</dbReference>
<dbReference type="PANTHER" id="PTHR13539:SF3">
    <property type="entry name" value="CALMODULIN-LYSINE N-METHYLTRANSFERASE"/>
    <property type="match status" value="1"/>
</dbReference>
<dbReference type="Pfam" id="PF10294">
    <property type="entry name" value="Methyltransf_16"/>
    <property type="match status" value="1"/>
</dbReference>
<proteinExistence type="predicted"/>
<keyword evidence="5" id="KW-0963">Cytoplasm</keyword>
<sequence>MSKTNYLADNQSPSAIKRISRKTHQGFNLIPGQVVEDHVNEETNYRDVRICYTLPVDGTPKILVKQRVNNSVDLSDFEVSDRYNVDNTGLVCQWPSEDVLAYFCLSHADMFRSKRVIELGSGYGLAGLVIAATTEALEVVISDGNPVVVDYIQHSIDANSTAFGNTKVKTVTLHWDEEVTYNISDTFDVIVASDCTFFKEFHNALACTVKLLLKNVGRSEAIFFSPKRGDSLDKFLEKIEENGLHFSITENYDSEVWKRHQGFMAGDDTWPSYEKHHCYPLMARLLLICGMQKLPCRKHFLLAECSVLSCCHSGSEGHVGLTAFLLLFQTGEGFCLLFFMKTTIILQDMFLYFQTMQDSLFITVALLFDSKFPLVLSLLVIYLKPVTSHQFLKRRAQCSYFDHI</sequence>
<evidence type="ECO:0000256" key="9">
    <source>
        <dbReference type="SAM" id="Phobius"/>
    </source>
</evidence>
<feature type="transmembrane region" description="Helical" evidence="9">
    <location>
        <begin position="360"/>
        <end position="383"/>
    </location>
</feature>
<gene>
    <name evidence="10" type="ORF">NC653_018851</name>
</gene>
<keyword evidence="6" id="KW-0489">Methyltransferase</keyword>
<evidence type="ECO:0000256" key="2">
    <source>
        <dbReference type="ARBA" id="ARBA00004496"/>
    </source>
</evidence>
<dbReference type="EMBL" id="JAQIZT010000007">
    <property type="protein sequence ID" value="KAJ6990428.1"/>
    <property type="molecule type" value="Genomic_DNA"/>
</dbReference>